<reference evidence="2 3" key="1">
    <citation type="submission" date="2018-07" db="EMBL/GenBank/DDBJ databases">
        <title>Genome sequencing of Runella.</title>
        <authorList>
            <person name="Baek M.-G."/>
            <person name="Yi H."/>
        </authorList>
    </citation>
    <scope>NUCLEOTIDE SEQUENCE [LARGE SCALE GENOMIC DNA]</scope>
    <source>
        <strain evidence="2 3">HYN0085</strain>
    </source>
</reference>
<dbReference type="OrthoDB" id="24355at2"/>
<dbReference type="Gene3D" id="3.50.50.60">
    <property type="entry name" value="FAD/NAD(P)-binding domain"/>
    <property type="match status" value="1"/>
</dbReference>
<accession>A0A344TPP5</accession>
<organism evidence="2 3">
    <name type="scientific">Runella rosea</name>
    <dbReference type="NCBI Taxonomy" id="2259595"/>
    <lineage>
        <taxon>Bacteria</taxon>
        <taxon>Pseudomonadati</taxon>
        <taxon>Bacteroidota</taxon>
        <taxon>Cytophagia</taxon>
        <taxon>Cytophagales</taxon>
        <taxon>Spirosomataceae</taxon>
        <taxon>Runella</taxon>
    </lineage>
</organism>
<evidence type="ECO:0008006" key="4">
    <source>
        <dbReference type="Google" id="ProtNLM"/>
    </source>
</evidence>
<dbReference type="Pfam" id="PF05834">
    <property type="entry name" value="Lycopene_cycl"/>
    <property type="match status" value="1"/>
</dbReference>
<proteinExistence type="predicted"/>
<keyword evidence="3" id="KW-1185">Reference proteome</keyword>
<gene>
    <name evidence="2" type="ORF">DR864_24195</name>
</gene>
<evidence type="ECO:0000256" key="1">
    <source>
        <dbReference type="SAM" id="Phobius"/>
    </source>
</evidence>
<feature type="transmembrane region" description="Helical" evidence="1">
    <location>
        <begin position="14"/>
        <end position="34"/>
    </location>
</feature>
<dbReference type="EMBL" id="CP030850">
    <property type="protein sequence ID" value="AXE20616.1"/>
    <property type="molecule type" value="Genomic_DNA"/>
</dbReference>
<dbReference type="InterPro" id="IPR036188">
    <property type="entry name" value="FAD/NAD-bd_sf"/>
</dbReference>
<evidence type="ECO:0000313" key="2">
    <source>
        <dbReference type="EMBL" id="AXE20616.1"/>
    </source>
</evidence>
<dbReference type="Proteomes" id="UP000251993">
    <property type="component" value="Chromosome"/>
</dbReference>
<name>A0A344TPP5_9BACT</name>
<dbReference type="SUPFAM" id="SSF51905">
    <property type="entry name" value="FAD/NAD(P)-binding domain"/>
    <property type="match status" value="1"/>
</dbReference>
<keyword evidence="1" id="KW-0812">Transmembrane</keyword>
<keyword evidence="1" id="KW-0472">Membrane</keyword>
<sequence length="410" mass="47346">MTRSSPTSTHTLPFFDYTIVGAGASGLWLALSLFEQGLLKTKHLCIVESDSTKQNDRTWCYWSTSPLAPDQMISKSWSSIFNPHDLSQRNDLSPYSYHHVRSADFYASIRQQLAGCANIIWRTMTVVEIDDTGAKVMIKTTDEAWCSSRVFMSAMPVQTNGELGSSNALTIFLGKQKRDKKNLLLWQTFVGWRVRTVEPVFDETCATLMRFDIAQNGCTQFMYELPFSSTEALVEITRFGEYRLTRDEADAALSDYMGKKNISYQILEEEEGAIPMTPQFDMQRKYLNAQTRLIYLGTLGGAIKPTTGYGFRRMQAYGKALAEALKQQKPLPTMRRARRFRFYDHLLLQILSRYPNRGKAVFQRLFETQPVPRILRFLDEETNLWEEILIFIRLPIRLFLRSLTSYYFNL</sequence>
<dbReference type="AlphaFoldDB" id="A0A344TPP5"/>
<protein>
    <recommendedName>
        <fullName evidence="4">Lycopene beta-cyclase</fullName>
    </recommendedName>
</protein>
<evidence type="ECO:0000313" key="3">
    <source>
        <dbReference type="Proteomes" id="UP000251993"/>
    </source>
</evidence>
<dbReference type="KEGG" id="run:DR864_24195"/>
<keyword evidence="1" id="KW-1133">Transmembrane helix</keyword>
<dbReference type="RefSeq" id="WP_114069379.1">
    <property type="nucleotide sequence ID" value="NZ_CP030850.1"/>
</dbReference>